<organism evidence="1 2">
    <name type="scientific">Alteromonas gracilis</name>
    <dbReference type="NCBI Taxonomy" id="1479524"/>
    <lineage>
        <taxon>Bacteria</taxon>
        <taxon>Pseudomonadati</taxon>
        <taxon>Pseudomonadota</taxon>
        <taxon>Gammaproteobacteria</taxon>
        <taxon>Alteromonadales</taxon>
        <taxon>Alteromonadaceae</taxon>
        <taxon>Alteromonas/Salinimonas group</taxon>
        <taxon>Alteromonas</taxon>
    </lineage>
</organism>
<gene>
    <name evidence="1" type="ORF">C6Y39_03520</name>
</gene>
<protein>
    <recommendedName>
        <fullName evidence="3">Phosphoglycerate mutase</fullName>
    </recommendedName>
</protein>
<keyword evidence="2" id="KW-1185">Reference proteome</keyword>
<reference evidence="2" key="1">
    <citation type="journal article" date="2020" name="Int. J. Syst. Evol. Microbiol.">
        <title>Alteromonas alba sp. nov., a marine bacterium isolated from the seawater of the West Pacific Ocean.</title>
        <authorList>
            <person name="Sun C."/>
            <person name="Wu Y.-H."/>
            <person name="Xamxidin M."/>
            <person name="Cheng H."/>
            <person name="Xu X.-W."/>
        </authorList>
    </citation>
    <scope>NUCLEOTIDE SEQUENCE [LARGE SCALE GENOMIC DNA]</scope>
    <source>
        <strain evidence="2">9a2</strain>
    </source>
</reference>
<dbReference type="EMBL" id="PVNO01000005">
    <property type="protein sequence ID" value="PRO70314.1"/>
    <property type="molecule type" value="Genomic_DNA"/>
</dbReference>
<dbReference type="Gene3D" id="3.40.50.1240">
    <property type="entry name" value="Phosphoglycerate mutase-like"/>
    <property type="match status" value="1"/>
</dbReference>
<evidence type="ECO:0008006" key="3">
    <source>
        <dbReference type="Google" id="ProtNLM"/>
    </source>
</evidence>
<dbReference type="Proteomes" id="UP000239539">
    <property type="component" value="Unassembled WGS sequence"/>
</dbReference>
<dbReference type="InterPro" id="IPR029033">
    <property type="entry name" value="His_PPase_superfam"/>
</dbReference>
<proteinExistence type="predicted"/>
<evidence type="ECO:0000313" key="1">
    <source>
        <dbReference type="EMBL" id="PRO70314.1"/>
    </source>
</evidence>
<name>A0ABX5CRW4_9ALTE</name>
<accession>A0ABX5CRW4</accession>
<dbReference type="SUPFAM" id="SSF53254">
    <property type="entry name" value="Phosphoglycerate mutase-like"/>
    <property type="match status" value="1"/>
</dbReference>
<evidence type="ECO:0000313" key="2">
    <source>
        <dbReference type="Proteomes" id="UP000239539"/>
    </source>
</evidence>
<comment type="caution">
    <text evidence="1">The sequence shown here is derived from an EMBL/GenBank/DDBJ whole genome shotgun (WGS) entry which is preliminary data.</text>
</comment>
<sequence>MLTYTNSTFINNRDVIALTSIKEVILIRHGKPLSAHNEKVSSASYANWVRNYNKSPLDPSSHPKQQVSIENSYIIVSPLLRAKLSAAYYGVNRVDEEIFNLKEMDIPYYKLPFVLRTWHWVLLSRTLWIMGFKGRFESFKCARQRVEELSLHIESLSNSHQRIVLFGHGMTNYFTRKALMKNGWELTQKDGDFWGVTALRKYDVEAANNV</sequence>